<evidence type="ECO:0000313" key="4">
    <source>
        <dbReference type="Proteomes" id="UP000256512"/>
    </source>
</evidence>
<feature type="transmembrane region" description="Helical" evidence="2">
    <location>
        <begin position="93"/>
        <end position="114"/>
    </location>
</feature>
<keyword evidence="1" id="KW-0175">Coiled coil</keyword>
<keyword evidence="2" id="KW-0472">Membrane</keyword>
<reference evidence="3 4" key="1">
    <citation type="journal article" date="2006" name="Int. J. Syst. Evol. Microbiol.">
        <title>Chryseobacterium piscium sp. nov., isolated from fish of the South Atlantic Ocean off South Africa.</title>
        <authorList>
            <person name="de Beer H."/>
            <person name="Hugo C.J."/>
            <person name="Jooste P.J."/>
            <person name="Vancanneyt M."/>
            <person name="Coenye T."/>
            <person name="Vandamme P."/>
        </authorList>
    </citation>
    <scope>NUCLEOTIDE SEQUENCE [LARGE SCALE GENOMIC DNA]</scope>
    <source>
        <strain evidence="3 4">CCUG 51923</strain>
    </source>
</reference>
<dbReference type="AlphaFoldDB" id="A0A3D9B457"/>
<sequence>MADFTNRQLAEIIARSAEKINNSVLKEQKITNQFSETVERLEKERNFLQEKINDMKTASIKPDLSELNSFYEKKTEENIKRLNLRLKVPNISLYVWLSSVAMLIISFFSLYLAYRKAFLTRAEITEQYRTELLKENAIISIEDKNLFDDMDKFFQKNPNTRDKFVESRGKK</sequence>
<dbReference type="Proteomes" id="UP000256512">
    <property type="component" value="Unassembled WGS sequence"/>
</dbReference>
<proteinExistence type="predicted"/>
<dbReference type="RefSeq" id="WP_115951826.1">
    <property type="nucleotide sequence ID" value="NZ_QNVS01000119.1"/>
</dbReference>
<feature type="coiled-coil region" evidence="1">
    <location>
        <begin position="31"/>
        <end position="58"/>
    </location>
</feature>
<keyword evidence="4" id="KW-1185">Reference proteome</keyword>
<evidence type="ECO:0000256" key="1">
    <source>
        <dbReference type="SAM" id="Coils"/>
    </source>
</evidence>
<accession>A0A3D9B457</accession>
<organism evidence="3 4">
    <name type="scientific">Chryseobacterium piscium</name>
    <dbReference type="NCBI Taxonomy" id="333702"/>
    <lineage>
        <taxon>Bacteria</taxon>
        <taxon>Pseudomonadati</taxon>
        <taxon>Bacteroidota</taxon>
        <taxon>Flavobacteriia</taxon>
        <taxon>Flavobacteriales</taxon>
        <taxon>Weeksellaceae</taxon>
        <taxon>Chryseobacterium group</taxon>
        <taxon>Chryseobacterium</taxon>
    </lineage>
</organism>
<keyword evidence="2" id="KW-1133">Transmembrane helix</keyword>
<comment type="caution">
    <text evidence="3">The sequence shown here is derived from an EMBL/GenBank/DDBJ whole genome shotgun (WGS) entry which is preliminary data.</text>
</comment>
<evidence type="ECO:0000313" key="3">
    <source>
        <dbReference type="EMBL" id="REC48441.1"/>
    </source>
</evidence>
<name>A0A3D9B457_9FLAO</name>
<protein>
    <submittedName>
        <fullName evidence="3">Uncharacterized protein</fullName>
    </submittedName>
</protein>
<gene>
    <name evidence="3" type="ORF">DRF62_19790</name>
</gene>
<dbReference type="EMBL" id="QNVS01000119">
    <property type="protein sequence ID" value="REC48441.1"/>
    <property type="molecule type" value="Genomic_DNA"/>
</dbReference>
<evidence type="ECO:0000256" key="2">
    <source>
        <dbReference type="SAM" id="Phobius"/>
    </source>
</evidence>
<keyword evidence="2" id="KW-0812">Transmembrane</keyword>